<dbReference type="Proteomes" id="UP000601768">
    <property type="component" value="Unassembled WGS sequence"/>
</dbReference>
<feature type="signal peptide" evidence="1">
    <location>
        <begin position="1"/>
        <end position="27"/>
    </location>
</feature>
<proteinExistence type="predicted"/>
<name>A0A8J6M1J5_9ALTE</name>
<feature type="chain" id="PRO_5035319718" evidence="1">
    <location>
        <begin position="28"/>
        <end position="327"/>
    </location>
</feature>
<reference evidence="2" key="2">
    <citation type="submission" date="2020-08" db="EMBL/GenBank/DDBJ databases">
        <authorList>
            <person name="Lai Q."/>
        </authorList>
    </citation>
    <scope>NUCLEOTIDE SEQUENCE</scope>
    <source>
        <strain evidence="2">S27-2</strain>
    </source>
</reference>
<accession>A0A8J6M1J5</accession>
<dbReference type="EMBL" id="JACNEP010000004">
    <property type="protein sequence ID" value="MBC3765502.1"/>
    <property type="molecule type" value="Genomic_DNA"/>
</dbReference>
<reference evidence="2" key="1">
    <citation type="journal article" date="2018" name="Int. J. Syst. Evol. Microbiol.">
        <title>Neptunicella marina gen. nov., sp. nov., isolated from surface seawater.</title>
        <authorList>
            <person name="Liu X."/>
            <person name="Lai Q."/>
            <person name="Du Y."/>
            <person name="Zhang X."/>
            <person name="Liu Z."/>
            <person name="Sun F."/>
            <person name="Shao Z."/>
        </authorList>
    </citation>
    <scope>NUCLEOTIDE SEQUENCE</scope>
    <source>
        <strain evidence="2">S27-2</strain>
    </source>
</reference>
<sequence length="327" mass="36045">MFEFVPAKSISCVCLLIFSLCSHSALSAELTAKSFIHKGLNLESELTAIYLGDFEHAKLEPGGAAFNTLFGNYLYAFGRQCAAHLPANKVEMTESKCVREQYEVNGYGMRTGSSQCIEYRDFGTGVYADPALYATSKKIASKLGNKMLGQIFTNRDPFATRRILDEAVSAAGDMSRLVTQNACNSAALKRFEMNMHLFAKGEPGLRLDSGERLSDVIASKASNLKAKDINLTKLIDDLIVENSKGWMMNRYSPGNVYAVKVVSKDNAGRPRRVDANYNFLSFGKTARGAVKLIFQDHVPKCLYFADAPQTCRVPSRGIVNAFDQGKY</sequence>
<dbReference type="AlphaFoldDB" id="A0A8J6M1J5"/>
<keyword evidence="3" id="KW-1185">Reference proteome</keyword>
<evidence type="ECO:0000313" key="2">
    <source>
        <dbReference type="EMBL" id="MBC3765502.1"/>
    </source>
</evidence>
<protein>
    <submittedName>
        <fullName evidence="2">Uncharacterized protein</fullName>
    </submittedName>
</protein>
<evidence type="ECO:0000313" key="3">
    <source>
        <dbReference type="Proteomes" id="UP000601768"/>
    </source>
</evidence>
<dbReference type="RefSeq" id="WP_186505977.1">
    <property type="nucleotide sequence ID" value="NZ_JACNEP010000004.1"/>
</dbReference>
<comment type="caution">
    <text evidence="2">The sequence shown here is derived from an EMBL/GenBank/DDBJ whole genome shotgun (WGS) entry which is preliminary data.</text>
</comment>
<evidence type="ECO:0000256" key="1">
    <source>
        <dbReference type="SAM" id="SignalP"/>
    </source>
</evidence>
<organism evidence="2 3">
    <name type="scientific">Neptunicella marina</name>
    <dbReference type="NCBI Taxonomy" id="2125989"/>
    <lineage>
        <taxon>Bacteria</taxon>
        <taxon>Pseudomonadati</taxon>
        <taxon>Pseudomonadota</taxon>
        <taxon>Gammaproteobacteria</taxon>
        <taxon>Alteromonadales</taxon>
        <taxon>Alteromonadaceae</taxon>
        <taxon>Neptunicella</taxon>
    </lineage>
</organism>
<keyword evidence="1" id="KW-0732">Signal</keyword>
<gene>
    <name evidence="2" type="ORF">H8B19_06415</name>
</gene>